<proteinExistence type="predicted"/>
<sequence length="68" mass="7763">MDDFVYVRTLHGAIYGKVALVQHRQSGRHFAMKMMSIAHMHARRAISGPEVCEDGDMELRVLRKLSHA</sequence>
<dbReference type="SUPFAM" id="SSF56112">
    <property type="entry name" value="Protein kinase-like (PK-like)"/>
    <property type="match status" value="1"/>
</dbReference>
<evidence type="ECO:0008006" key="3">
    <source>
        <dbReference type="Google" id="ProtNLM"/>
    </source>
</evidence>
<reference evidence="2" key="2">
    <citation type="submission" date="2010-04" db="EMBL/GenBank/DDBJ databases">
        <authorList>
            <person name="Buell R."/>
            <person name="Hamilton J."/>
            <person name="Hostetler J."/>
        </authorList>
    </citation>
    <scope>NUCLEOTIDE SEQUENCE [LARGE SCALE GENOMIC DNA]</scope>
    <source>
        <strain evidence="2">DAOM:BR144</strain>
    </source>
</reference>
<protein>
    <recommendedName>
        <fullName evidence="3">Protein kinase domain-containing protein</fullName>
    </recommendedName>
</protein>
<dbReference type="EnsemblProtists" id="PYU1_T003663">
    <property type="protein sequence ID" value="PYU1_T003663"/>
    <property type="gene ID" value="PYU1_G003653"/>
</dbReference>
<dbReference type="Gene3D" id="3.30.200.20">
    <property type="entry name" value="Phosphorylase Kinase, domain 1"/>
    <property type="match status" value="1"/>
</dbReference>
<dbReference type="EMBL" id="GL376638">
    <property type="status" value="NOT_ANNOTATED_CDS"/>
    <property type="molecule type" value="Genomic_DNA"/>
</dbReference>
<dbReference type="InParanoid" id="K3WFC2"/>
<evidence type="ECO:0000313" key="2">
    <source>
        <dbReference type="Proteomes" id="UP000019132"/>
    </source>
</evidence>
<dbReference type="VEuPathDB" id="FungiDB:PYU1_G003653"/>
<dbReference type="Proteomes" id="UP000019132">
    <property type="component" value="Unassembled WGS sequence"/>
</dbReference>
<accession>K3WFC2</accession>
<organism evidence="1 2">
    <name type="scientific">Globisporangium ultimum (strain ATCC 200006 / CBS 805.95 / DAOM BR144)</name>
    <name type="common">Pythium ultimum</name>
    <dbReference type="NCBI Taxonomy" id="431595"/>
    <lineage>
        <taxon>Eukaryota</taxon>
        <taxon>Sar</taxon>
        <taxon>Stramenopiles</taxon>
        <taxon>Oomycota</taxon>
        <taxon>Peronosporomycetes</taxon>
        <taxon>Pythiales</taxon>
        <taxon>Pythiaceae</taxon>
        <taxon>Globisporangium</taxon>
    </lineage>
</organism>
<evidence type="ECO:0000313" key="1">
    <source>
        <dbReference type="EnsemblProtists" id="PYU1_T003663"/>
    </source>
</evidence>
<dbReference type="InterPro" id="IPR011009">
    <property type="entry name" value="Kinase-like_dom_sf"/>
</dbReference>
<keyword evidence="2" id="KW-1185">Reference proteome</keyword>
<reference evidence="2" key="1">
    <citation type="journal article" date="2010" name="Genome Biol.">
        <title>Genome sequence of the necrotrophic plant pathogen Pythium ultimum reveals original pathogenicity mechanisms and effector repertoire.</title>
        <authorList>
            <person name="Levesque C.A."/>
            <person name="Brouwer H."/>
            <person name="Cano L."/>
            <person name="Hamilton J.P."/>
            <person name="Holt C."/>
            <person name="Huitema E."/>
            <person name="Raffaele S."/>
            <person name="Robideau G.P."/>
            <person name="Thines M."/>
            <person name="Win J."/>
            <person name="Zerillo M.M."/>
            <person name="Beakes G.W."/>
            <person name="Boore J.L."/>
            <person name="Busam D."/>
            <person name="Dumas B."/>
            <person name="Ferriera S."/>
            <person name="Fuerstenberg S.I."/>
            <person name="Gachon C.M."/>
            <person name="Gaulin E."/>
            <person name="Govers F."/>
            <person name="Grenville-Briggs L."/>
            <person name="Horner N."/>
            <person name="Hostetler J."/>
            <person name="Jiang R.H."/>
            <person name="Johnson J."/>
            <person name="Krajaejun T."/>
            <person name="Lin H."/>
            <person name="Meijer H.J."/>
            <person name="Moore B."/>
            <person name="Morris P."/>
            <person name="Phuntmart V."/>
            <person name="Puiu D."/>
            <person name="Shetty J."/>
            <person name="Stajich J.E."/>
            <person name="Tripathy S."/>
            <person name="Wawra S."/>
            <person name="van West P."/>
            <person name="Whitty B.R."/>
            <person name="Coutinho P.M."/>
            <person name="Henrissat B."/>
            <person name="Martin F."/>
            <person name="Thomas P.D."/>
            <person name="Tyler B.M."/>
            <person name="De Vries R.P."/>
            <person name="Kamoun S."/>
            <person name="Yandell M."/>
            <person name="Tisserat N."/>
            <person name="Buell C.R."/>
        </authorList>
    </citation>
    <scope>NUCLEOTIDE SEQUENCE</scope>
    <source>
        <strain evidence="2">DAOM:BR144</strain>
    </source>
</reference>
<reference evidence="1" key="3">
    <citation type="submission" date="2015-02" db="UniProtKB">
        <authorList>
            <consortium name="EnsemblProtists"/>
        </authorList>
    </citation>
    <scope>IDENTIFICATION</scope>
    <source>
        <strain evidence="1">DAOM BR144</strain>
    </source>
</reference>
<dbReference type="HOGENOM" id="CLU_2799609_0_0_1"/>
<name>K3WFC2_GLOUD</name>
<dbReference type="AlphaFoldDB" id="K3WFC2"/>